<feature type="compositionally biased region" description="Polar residues" evidence="1">
    <location>
        <begin position="32"/>
        <end position="42"/>
    </location>
</feature>
<keyword evidence="2" id="KW-0812">Transmembrane</keyword>
<organism evidence="3 4">
    <name type="scientific">Ceratosolen solmsi marchali</name>
    <dbReference type="NCBI Taxonomy" id="326594"/>
    <lineage>
        <taxon>Eukaryota</taxon>
        <taxon>Metazoa</taxon>
        <taxon>Ecdysozoa</taxon>
        <taxon>Arthropoda</taxon>
        <taxon>Hexapoda</taxon>
        <taxon>Insecta</taxon>
        <taxon>Pterygota</taxon>
        <taxon>Neoptera</taxon>
        <taxon>Endopterygota</taxon>
        <taxon>Hymenoptera</taxon>
        <taxon>Apocrita</taxon>
        <taxon>Proctotrupomorpha</taxon>
        <taxon>Chalcidoidea</taxon>
        <taxon>Agaonidae</taxon>
        <taxon>Agaoninae</taxon>
        <taxon>Ceratosolen</taxon>
    </lineage>
</organism>
<dbReference type="Proteomes" id="UP000695007">
    <property type="component" value="Unplaced"/>
</dbReference>
<reference evidence="4" key="1">
    <citation type="submission" date="2025-08" db="UniProtKB">
        <authorList>
            <consortium name="RefSeq"/>
        </authorList>
    </citation>
    <scope>IDENTIFICATION</scope>
</reference>
<dbReference type="GeneID" id="105365943"/>
<evidence type="ECO:0000256" key="2">
    <source>
        <dbReference type="SAM" id="Phobius"/>
    </source>
</evidence>
<accession>A0AAJ6YQU6</accession>
<proteinExistence type="predicted"/>
<feature type="compositionally biased region" description="Basic and acidic residues" evidence="1">
    <location>
        <begin position="19"/>
        <end position="31"/>
    </location>
</feature>
<dbReference type="KEGG" id="csol:105365943"/>
<keyword evidence="2" id="KW-1133">Transmembrane helix</keyword>
<gene>
    <name evidence="4" type="primary">LOC105365943</name>
</gene>
<feature type="region of interest" description="Disordered" evidence="1">
    <location>
        <begin position="14"/>
        <end position="42"/>
    </location>
</feature>
<dbReference type="AlphaFoldDB" id="A0AAJ6YQU6"/>
<feature type="transmembrane region" description="Helical" evidence="2">
    <location>
        <begin position="80"/>
        <end position="103"/>
    </location>
</feature>
<feature type="transmembrane region" description="Helical" evidence="2">
    <location>
        <begin position="302"/>
        <end position="322"/>
    </location>
</feature>
<sequence length="387" mass="43498">MMHAVGLHSALAIKRQRKRRDEQRRAEERRYSSQSGESGLTSPKESIALFDKSIHQHRKINSQQYSTQGMVHSKVITSIGMLHIAVVFLVLGTFLLISGIFPSNITSRKIKEPEIWWNELTIVGIFLIIAGCFFIILNRVIVKREENNLETYVQRQLMRSKSGHTLERDLETGVLNTKHTYNMNQFKYSTDNTIKIMKSTISQIESPVFLTENNNSKIQTKLFLEQISEEQKMIGAMPAVAVRHERRRQENRIKRPSQLYLGGHWTQPPQMSPLTPNSYIQNKHIESLPEVYLCGKISGLHTVVICLLLGAVILVVGLVQLAPGATTSDHKLALLISGSLLLLFGICLAGLRCYLLHCTFISADSPSSSGSHAASENFAQTHITSNL</sequence>
<evidence type="ECO:0000256" key="1">
    <source>
        <dbReference type="SAM" id="MobiDB-lite"/>
    </source>
</evidence>
<dbReference type="RefSeq" id="XP_011502541.1">
    <property type="nucleotide sequence ID" value="XM_011504239.1"/>
</dbReference>
<keyword evidence="3" id="KW-1185">Reference proteome</keyword>
<evidence type="ECO:0000313" key="4">
    <source>
        <dbReference type="RefSeq" id="XP_011502541.1"/>
    </source>
</evidence>
<name>A0AAJ6YQU6_9HYME</name>
<protein>
    <submittedName>
        <fullName evidence="4">Uncharacterized protein LOC105365943 isoform X1</fullName>
    </submittedName>
</protein>
<feature type="transmembrane region" description="Helical" evidence="2">
    <location>
        <begin position="115"/>
        <end position="137"/>
    </location>
</feature>
<evidence type="ECO:0000313" key="3">
    <source>
        <dbReference type="Proteomes" id="UP000695007"/>
    </source>
</evidence>
<keyword evidence="2" id="KW-0472">Membrane</keyword>
<feature type="transmembrane region" description="Helical" evidence="2">
    <location>
        <begin position="334"/>
        <end position="355"/>
    </location>
</feature>